<proteinExistence type="inferred from homology"/>
<evidence type="ECO:0000259" key="2">
    <source>
        <dbReference type="Pfam" id="PF01464"/>
    </source>
</evidence>
<dbReference type="SUPFAM" id="SSF53955">
    <property type="entry name" value="Lysozyme-like"/>
    <property type="match status" value="1"/>
</dbReference>
<dbReference type="CDD" id="cd13403">
    <property type="entry name" value="MLTF-like"/>
    <property type="match status" value="1"/>
</dbReference>
<accession>A0A9D9IYC3</accession>
<dbReference type="EMBL" id="JADILW010000017">
    <property type="protein sequence ID" value="MBO8479698.1"/>
    <property type="molecule type" value="Genomic_DNA"/>
</dbReference>
<gene>
    <name evidence="3" type="ORF">IAB76_01100</name>
</gene>
<dbReference type="InterPro" id="IPR008258">
    <property type="entry name" value="Transglycosylase_SLT_dom_1"/>
</dbReference>
<dbReference type="Gene3D" id="1.10.530.10">
    <property type="match status" value="1"/>
</dbReference>
<dbReference type="Gene3D" id="3.40.190.10">
    <property type="entry name" value="Periplasmic binding protein-like II"/>
    <property type="match status" value="1"/>
</dbReference>
<dbReference type="AlphaFoldDB" id="A0A9D9IYC3"/>
<name>A0A9D9IYC3_9BACT</name>
<organism evidence="3 4">
    <name type="scientific">Candidatus Cryptobacteroides avistercoris</name>
    <dbReference type="NCBI Taxonomy" id="2840758"/>
    <lineage>
        <taxon>Bacteria</taxon>
        <taxon>Pseudomonadati</taxon>
        <taxon>Bacteroidota</taxon>
        <taxon>Bacteroidia</taxon>
        <taxon>Bacteroidales</taxon>
        <taxon>Candidatus Cryptobacteroides</taxon>
    </lineage>
</organism>
<dbReference type="InterPro" id="IPR023346">
    <property type="entry name" value="Lysozyme-like_dom_sf"/>
</dbReference>
<feature type="domain" description="Transglycosylase SLT" evidence="2">
    <location>
        <begin position="179"/>
        <end position="286"/>
    </location>
</feature>
<dbReference type="PANTHER" id="PTHR37423">
    <property type="entry name" value="SOLUBLE LYTIC MUREIN TRANSGLYCOSYLASE-RELATED"/>
    <property type="match status" value="1"/>
</dbReference>
<dbReference type="Pfam" id="PF01464">
    <property type="entry name" value="SLT"/>
    <property type="match status" value="1"/>
</dbReference>
<evidence type="ECO:0000313" key="4">
    <source>
        <dbReference type="Proteomes" id="UP000823769"/>
    </source>
</evidence>
<reference evidence="3" key="2">
    <citation type="journal article" date="2021" name="PeerJ">
        <title>Extensive microbial diversity within the chicken gut microbiome revealed by metagenomics and culture.</title>
        <authorList>
            <person name="Gilroy R."/>
            <person name="Ravi A."/>
            <person name="Getino M."/>
            <person name="Pursley I."/>
            <person name="Horton D.L."/>
            <person name="Alikhan N.F."/>
            <person name="Baker D."/>
            <person name="Gharbi K."/>
            <person name="Hall N."/>
            <person name="Watson M."/>
            <person name="Adriaenssens E.M."/>
            <person name="Foster-Nyarko E."/>
            <person name="Jarju S."/>
            <person name="Secka A."/>
            <person name="Antonio M."/>
            <person name="Oren A."/>
            <person name="Chaudhuri R.R."/>
            <person name="La Ragione R."/>
            <person name="Hildebrand F."/>
            <person name="Pallen M.J."/>
        </authorList>
    </citation>
    <scope>NUCLEOTIDE SEQUENCE</scope>
    <source>
        <strain evidence="3">B3-1481</strain>
    </source>
</reference>
<evidence type="ECO:0000256" key="1">
    <source>
        <dbReference type="ARBA" id="ARBA00007734"/>
    </source>
</evidence>
<reference evidence="3" key="1">
    <citation type="submission" date="2020-10" db="EMBL/GenBank/DDBJ databases">
        <authorList>
            <person name="Gilroy R."/>
        </authorList>
    </citation>
    <scope>NUCLEOTIDE SEQUENCE</scope>
    <source>
        <strain evidence="3">B3-1481</strain>
    </source>
</reference>
<protein>
    <submittedName>
        <fullName evidence="3">Transglycosylase SLT domain-containing protein</fullName>
    </submittedName>
</protein>
<sequence length="347" mass="39474">MTRPEITALIVTGLLLVSTFAVSLIPAPQRSEAEPEPLRTQIRGVIQLDRRSSSRALVVGYNYYLLESYAEQNGQTVEIEAARRHGSYIDSLKAGRVDMVAIAWSDSLSVDSVLVSRPVDSLTVWLMRADDTRDMEDFDSWLGEWEQSEDHERVRDSFLNRYDVFRSRQREVLSPYDSLIRASADSIDVDWRLLAAIIYKESRFHIEARSYRGASGLMQMMPSTAEHYGVSDPLDPESNIQAGATFFGRLVRRYRKVAADEDERYKFALAAYNAGMGRVDDILNLARLRDKDSGYWEDVVQVLPEMGEESVMDTGVVKLGTFKGSETTRYVNDVMAIYREFCRICPD</sequence>
<comment type="similarity">
    <text evidence="1">Belongs to the transglycosylase Slt family.</text>
</comment>
<comment type="caution">
    <text evidence="3">The sequence shown here is derived from an EMBL/GenBank/DDBJ whole genome shotgun (WGS) entry which is preliminary data.</text>
</comment>
<dbReference type="Proteomes" id="UP000823769">
    <property type="component" value="Unassembled WGS sequence"/>
</dbReference>
<evidence type="ECO:0000313" key="3">
    <source>
        <dbReference type="EMBL" id="MBO8479698.1"/>
    </source>
</evidence>
<dbReference type="PANTHER" id="PTHR37423:SF2">
    <property type="entry name" value="MEMBRANE-BOUND LYTIC MUREIN TRANSGLYCOSYLASE C"/>
    <property type="match status" value="1"/>
</dbReference>